<dbReference type="Proteomes" id="UP001565368">
    <property type="component" value="Unassembled WGS sequence"/>
</dbReference>
<evidence type="ECO:0000256" key="4">
    <source>
        <dbReference type="ARBA" id="ARBA00023136"/>
    </source>
</evidence>
<dbReference type="RefSeq" id="XP_069210632.1">
    <property type="nucleotide sequence ID" value="XM_069350246.1"/>
</dbReference>
<dbReference type="GeneID" id="95982673"/>
<keyword evidence="2 5" id="KW-0812">Transmembrane</keyword>
<dbReference type="Pfam" id="PF00083">
    <property type="entry name" value="Sugar_tr"/>
    <property type="match status" value="1"/>
</dbReference>
<accession>A0ABR3Q8L6</accession>
<comment type="caution">
    <text evidence="6">The sequence shown here is derived from an EMBL/GenBank/DDBJ whole genome shotgun (WGS) entry which is preliminary data.</text>
</comment>
<organism evidence="6 7">
    <name type="scientific">Vanrija albida</name>
    <dbReference type="NCBI Taxonomy" id="181172"/>
    <lineage>
        <taxon>Eukaryota</taxon>
        <taxon>Fungi</taxon>
        <taxon>Dikarya</taxon>
        <taxon>Basidiomycota</taxon>
        <taxon>Agaricomycotina</taxon>
        <taxon>Tremellomycetes</taxon>
        <taxon>Trichosporonales</taxon>
        <taxon>Trichosporonaceae</taxon>
        <taxon>Vanrija</taxon>
    </lineage>
</organism>
<dbReference type="InterPro" id="IPR005828">
    <property type="entry name" value="MFS_sugar_transport-like"/>
</dbReference>
<gene>
    <name evidence="6" type="ORF">Q8F55_001630</name>
</gene>
<dbReference type="InterPro" id="IPR036259">
    <property type="entry name" value="MFS_trans_sf"/>
</dbReference>
<keyword evidence="3 5" id="KW-1133">Transmembrane helix</keyword>
<keyword evidence="4 5" id="KW-0472">Membrane</keyword>
<comment type="subcellular location">
    <subcellularLocation>
        <location evidence="1">Membrane</location>
    </subcellularLocation>
</comment>
<dbReference type="EMBL" id="JBBXJM010000002">
    <property type="protein sequence ID" value="KAL1410688.1"/>
    <property type="molecule type" value="Genomic_DNA"/>
</dbReference>
<protein>
    <recommendedName>
        <fullName evidence="8">Major facilitator superfamily (MFS) profile domain-containing protein</fullName>
    </recommendedName>
</protein>
<evidence type="ECO:0000313" key="7">
    <source>
        <dbReference type="Proteomes" id="UP001565368"/>
    </source>
</evidence>
<evidence type="ECO:0000256" key="2">
    <source>
        <dbReference type="ARBA" id="ARBA00022692"/>
    </source>
</evidence>
<proteinExistence type="predicted"/>
<evidence type="ECO:0000256" key="1">
    <source>
        <dbReference type="ARBA" id="ARBA00004370"/>
    </source>
</evidence>
<name>A0ABR3Q8L6_9TREE</name>
<reference evidence="6 7" key="1">
    <citation type="submission" date="2023-08" db="EMBL/GenBank/DDBJ databases">
        <title>Annotated Genome Sequence of Vanrija albida AlHP1.</title>
        <authorList>
            <person name="Herzog R."/>
        </authorList>
    </citation>
    <scope>NUCLEOTIDE SEQUENCE [LARGE SCALE GENOMIC DNA]</scope>
    <source>
        <strain evidence="6 7">AlHP1</strain>
    </source>
</reference>
<evidence type="ECO:0000313" key="6">
    <source>
        <dbReference type="EMBL" id="KAL1410688.1"/>
    </source>
</evidence>
<keyword evidence="7" id="KW-1185">Reference proteome</keyword>
<feature type="transmembrane region" description="Helical" evidence="5">
    <location>
        <begin position="6"/>
        <end position="23"/>
    </location>
</feature>
<evidence type="ECO:0000256" key="3">
    <source>
        <dbReference type="ARBA" id="ARBA00022989"/>
    </source>
</evidence>
<sequence>MRAKGLTLSGFIVSGIGFINLFAGPIGLQNLGYKYIYVFVGWDVFEAVMWYLLGVESCGRTLEELDWIYEQPSPVRASKDVAAGRKKIVMQDGGFTA</sequence>
<dbReference type="Gene3D" id="1.20.1250.20">
    <property type="entry name" value="MFS general substrate transporter like domains"/>
    <property type="match status" value="1"/>
</dbReference>
<evidence type="ECO:0000256" key="5">
    <source>
        <dbReference type="SAM" id="Phobius"/>
    </source>
</evidence>
<evidence type="ECO:0008006" key="8">
    <source>
        <dbReference type="Google" id="ProtNLM"/>
    </source>
</evidence>